<dbReference type="Proteomes" id="UP000198982">
    <property type="component" value="Unassembled WGS sequence"/>
</dbReference>
<dbReference type="EMBL" id="FNTJ01000001">
    <property type="protein sequence ID" value="SEC26332.1"/>
    <property type="molecule type" value="Genomic_DNA"/>
</dbReference>
<organism evidence="1 2">
    <name type="scientific">Pseudomonas saponiphila</name>
    <dbReference type="NCBI Taxonomy" id="556534"/>
    <lineage>
        <taxon>Bacteria</taxon>
        <taxon>Pseudomonadati</taxon>
        <taxon>Pseudomonadota</taxon>
        <taxon>Gammaproteobacteria</taxon>
        <taxon>Pseudomonadales</taxon>
        <taxon>Pseudomonadaceae</taxon>
        <taxon>Pseudomonas</taxon>
    </lineage>
</organism>
<reference evidence="2" key="1">
    <citation type="submission" date="2016-10" db="EMBL/GenBank/DDBJ databases">
        <authorList>
            <person name="Varghese N."/>
            <person name="Submissions S."/>
        </authorList>
    </citation>
    <scope>NUCLEOTIDE SEQUENCE [LARGE SCALE GENOMIC DNA]</scope>
    <source>
        <strain evidence="2">DSM 9751</strain>
    </source>
</reference>
<dbReference type="AlphaFoldDB" id="A0A1H4R363"/>
<sequence length="44" mass="5047">MTITVKNCQELARALQMRGFLLVADLPRPLRIDIRRGVIIARMP</sequence>
<evidence type="ECO:0000313" key="2">
    <source>
        <dbReference type="Proteomes" id="UP000198982"/>
    </source>
</evidence>
<name>A0A1H4R363_9PSED</name>
<gene>
    <name evidence="1" type="ORF">SAMN05216178_4020</name>
</gene>
<accession>A0A1H4R363</accession>
<proteinExistence type="predicted"/>
<keyword evidence="2" id="KW-1185">Reference proteome</keyword>
<evidence type="ECO:0000313" key="1">
    <source>
        <dbReference type="EMBL" id="SEC26332.1"/>
    </source>
</evidence>
<protein>
    <submittedName>
        <fullName evidence="1">Uncharacterized protein</fullName>
    </submittedName>
</protein>